<keyword evidence="1" id="KW-0812">Transmembrane</keyword>
<dbReference type="AlphaFoldDB" id="K3YFR2"/>
<keyword evidence="3" id="KW-1185">Reference proteome</keyword>
<dbReference type="Proteomes" id="UP000004995">
    <property type="component" value="Unassembled WGS sequence"/>
</dbReference>
<reference evidence="3" key="1">
    <citation type="journal article" date="2012" name="Nat. Biotechnol.">
        <title>Reference genome sequence of the model plant Setaria.</title>
        <authorList>
            <person name="Bennetzen J.L."/>
            <person name="Schmutz J."/>
            <person name="Wang H."/>
            <person name="Percifield R."/>
            <person name="Hawkins J."/>
            <person name="Pontaroli A.C."/>
            <person name="Estep M."/>
            <person name="Feng L."/>
            <person name="Vaughn J.N."/>
            <person name="Grimwood J."/>
            <person name="Jenkins J."/>
            <person name="Barry K."/>
            <person name="Lindquist E."/>
            <person name="Hellsten U."/>
            <person name="Deshpande S."/>
            <person name="Wang X."/>
            <person name="Wu X."/>
            <person name="Mitros T."/>
            <person name="Triplett J."/>
            <person name="Yang X."/>
            <person name="Ye C.Y."/>
            <person name="Mauro-Herrera M."/>
            <person name="Wang L."/>
            <person name="Li P."/>
            <person name="Sharma M."/>
            <person name="Sharma R."/>
            <person name="Ronald P.C."/>
            <person name="Panaud O."/>
            <person name="Kellogg E.A."/>
            <person name="Brutnell T.P."/>
            <person name="Doust A.N."/>
            <person name="Tuskan G.A."/>
            <person name="Rokhsar D."/>
            <person name="Devos K.M."/>
        </authorList>
    </citation>
    <scope>NUCLEOTIDE SEQUENCE [LARGE SCALE GENOMIC DNA]</scope>
    <source>
        <strain evidence="3">cv. Yugu1</strain>
    </source>
</reference>
<dbReference type="InParanoid" id="K3YFR2"/>
<evidence type="ECO:0000313" key="2">
    <source>
        <dbReference type="EnsemblPlants" id="KQK96997"/>
    </source>
</evidence>
<evidence type="ECO:0000313" key="3">
    <source>
        <dbReference type="Proteomes" id="UP000004995"/>
    </source>
</evidence>
<keyword evidence="1" id="KW-0472">Membrane</keyword>
<dbReference type="Gramene" id="KQK96997">
    <property type="protein sequence ID" value="KQK96997"/>
    <property type="gene ID" value="SETIT_013080mg"/>
</dbReference>
<organism evidence="2 3">
    <name type="scientific">Setaria italica</name>
    <name type="common">Foxtail millet</name>
    <name type="synonym">Panicum italicum</name>
    <dbReference type="NCBI Taxonomy" id="4555"/>
    <lineage>
        <taxon>Eukaryota</taxon>
        <taxon>Viridiplantae</taxon>
        <taxon>Streptophyta</taxon>
        <taxon>Embryophyta</taxon>
        <taxon>Tracheophyta</taxon>
        <taxon>Spermatophyta</taxon>
        <taxon>Magnoliopsida</taxon>
        <taxon>Liliopsida</taxon>
        <taxon>Poales</taxon>
        <taxon>Poaceae</taxon>
        <taxon>PACMAD clade</taxon>
        <taxon>Panicoideae</taxon>
        <taxon>Panicodae</taxon>
        <taxon>Paniceae</taxon>
        <taxon>Cenchrinae</taxon>
        <taxon>Setaria</taxon>
    </lineage>
</organism>
<name>K3YFR2_SETIT</name>
<sequence>MCLVSATNCGLQTFLAPCPTCYRLIFVPNFATSVATFLFSPLFFWQPHFP</sequence>
<proteinExistence type="predicted"/>
<dbReference type="EnsemblPlants" id="KQK96997">
    <property type="protein sequence ID" value="KQK96997"/>
    <property type="gene ID" value="SETIT_013080mg"/>
</dbReference>
<dbReference type="EMBL" id="AGNK02004314">
    <property type="status" value="NOT_ANNOTATED_CDS"/>
    <property type="molecule type" value="Genomic_DNA"/>
</dbReference>
<feature type="transmembrane region" description="Helical" evidence="1">
    <location>
        <begin position="24"/>
        <end position="45"/>
    </location>
</feature>
<accession>K3YFR2</accession>
<keyword evidence="1" id="KW-1133">Transmembrane helix</keyword>
<evidence type="ECO:0000256" key="1">
    <source>
        <dbReference type="SAM" id="Phobius"/>
    </source>
</evidence>
<dbReference type="HOGENOM" id="CLU_3127852_0_0_1"/>
<protein>
    <submittedName>
        <fullName evidence="2">Uncharacterized protein</fullName>
    </submittedName>
</protein>
<reference evidence="2" key="2">
    <citation type="submission" date="2018-08" db="UniProtKB">
        <authorList>
            <consortium name="EnsemblPlants"/>
        </authorList>
    </citation>
    <scope>IDENTIFICATION</scope>
    <source>
        <strain evidence="2">Yugu1</strain>
    </source>
</reference>